<protein>
    <submittedName>
        <fullName evidence="1">Uncharacterized protein</fullName>
    </submittedName>
</protein>
<proteinExistence type="predicted"/>
<sequence>MAVHYWKTMLLTYSEGEKYNAFEVCLGSQQHRVNDYRLQMATCDMCHQPQIRNSFFKLRDVPLAVYLCTGKIAADHENTAAVLLFSILKAARRSRDFSRKQGVDLNGYYQKRFLRMENGQKERWLRGRDKYVSGNRGLTLAALTRRSFIMSTRICGQPTIISAFPSISLRKERAISPAPQSHSSERLSSDILLRREKTTQAQTIDHKALIQRKSFVAAFPADSLSSAQ</sequence>
<dbReference type="AlphaFoldDB" id="A0A9Q1GN07"/>
<evidence type="ECO:0000313" key="2">
    <source>
        <dbReference type="Proteomes" id="UP001153076"/>
    </source>
</evidence>
<dbReference type="EMBL" id="JAKOGI010001716">
    <property type="protein sequence ID" value="KAJ8424282.1"/>
    <property type="molecule type" value="Genomic_DNA"/>
</dbReference>
<evidence type="ECO:0000313" key="1">
    <source>
        <dbReference type="EMBL" id="KAJ8424282.1"/>
    </source>
</evidence>
<accession>A0A9Q1GN07</accession>
<gene>
    <name evidence="1" type="ORF">Cgig2_003264</name>
</gene>
<reference evidence="1" key="1">
    <citation type="submission" date="2022-04" db="EMBL/GenBank/DDBJ databases">
        <title>Carnegiea gigantea Genome sequencing and assembly v2.</title>
        <authorList>
            <person name="Copetti D."/>
            <person name="Sanderson M.J."/>
            <person name="Burquez A."/>
            <person name="Wojciechowski M.F."/>
        </authorList>
    </citation>
    <scope>NUCLEOTIDE SEQUENCE</scope>
    <source>
        <strain evidence="1">SGP5-SGP5p</strain>
        <tissue evidence="1">Aerial part</tissue>
    </source>
</reference>
<organism evidence="1 2">
    <name type="scientific">Carnegiea gigantea</name>
    <dbReference type="NCBI Taxonomy" id="171969"/>
    <lineage>
        <taxon>Eukaryota</taxon>
        <taxon>Viridiplantae</taxon>
        <taxon>Streptophyta</taxon>
        <taxon>Embryophyta</taxon>
        <taxon>Tracheophyta</taxon>
        <taxon>Spermatophyta</taxon>
        <taxon>Magnoliopsida</taxon>
        <taxon>eudicotyledons</taxon>
        <taxon>Gunneridae</taxon>
        <taxon>Pentapetalae</taxon>
        <taxon>Caryophyllales</taxon>
        <taxon>Cactineae</taxon>
        <taxon>Cactaceae</taxon>
        <taxon>Cactoideae</taxon>
        <taxon>Echinocereeae</taxon>
        <taxon>Carnegiea</taxon>
    </lineage>
</organism>
<comment type="caution">
    <text evidence="1">The sequence shown here is derived from an EMBL/GenBank/DDBJ whole genome shotgun (WGS) entry which is preliminary data.</text>
</comment>
<name>A0A9Q1GN07_9CARY</name>
<dbReference type="Proteomes" id="UP001153076">
    <property type="component" value="Unassembled WGS sequence"/>
</dbReference>
<keyword evidence="2" id="KW-1185">Reference proteome</keyword>